<reference evidence="5 6" key="1">
    <citation type="submission" date="2020-07" db="EMBL/GenBank/DDBJ databases">
        <title>Genomic Encyclopedia of Type Strains, Phase IV (KMG-V): Genome sequencing to study the core and pangenomes of soil and plant-associated prokaryotes.</title>
        <authorList>
            <person name="Whitman W."/>
        </authorList>
    </citation>
    <scope>NUCLEOTIDE SEQUENCE [LARGE SCALE GENOMIC DNA]</scope>
    <source>
        <strain evidence="5 6">X4EP2</strain>
    </source>
</reference>
<accession>A0A7Y9TKQ6</accession>
<dbReference type="EMBL" id="JACCCW010000001">
    <property type="protein sequence ID" value="NYF79467.1"/>
    <property type="molecule type" value="Genomic_DNA"/>
</dbReference>
<evidence type="ECO:0000313" key="5">
    <source>
        <dbReference type="EMBL" id="NYF79467.1"/>
    </source>
</evidence>
<comment type="pathway">
    <text evidence="1">Lipid metabolism.</text>
</comment>
<dbReference type="InterPro" id="IPR002123">
    <property type="entry name" value="Plipid/glycerol_acylTrfase"/>
</dbReference>
<comment type="caution">
    <text evidence="5">The sequence shown here is derived from an EMBL/GenBank/DDBJ whole genome shotgun (WGS) entry which is preliminary data.</text>
</comment>
<keyword evidence="3 5" id="KW-0012">Acyltransferase</keyword>
<dbReference type="AlphaFoldDB" id="A0A7Y9TKQ6"/>
<dbReference type="Pfam" id="PF01553">
    <property type="entry name" value="Acyltransferase"/>
    <property type="match status" value="1"/>
</dbReference>
<dbReference type="GO" id="GO:0003841">
    <property type="term" value="F:1-acylglycerol-3-phosphate O-acyltransferase activity"/>
    <property type="evidence" value="ECO:0007669"/>
    <property type="project" value="UniProtKB-EC"/>
</dbReference>
<dbReference type="PANTHER" id="PTHR10434">
    <property type="entry name" value="1-ACYL-SN-GLYCEROL-3-PHOSPHATE ACYLTRANSFERASE"/>
    <property type="match status" value="1"/>
</dbReference>
<dbReference type="EC" id="2.3.1.51" evidence="5"/>
<gene>
    <name evidence="5" type="ORF">HDF17_001754</name>
</gene>
<evidence type="ECO:0000259" key="4">
    <source>
        <dbReference type="SMART" id="SM00563"/>
    </source>
</evidence>
<keyword evidence="2 5" id="KW-0808">Transferase</keyword>
<sequence length="206" mass="22010">MGITITVHGSFPEHGSLITNHQTYLDIVTLATLHPCVFVSKAELLKVPVLGWMTKMAGTVFVERGRGGSALRASAGMKSASASGLPVVFFPEGTTNPASELLPFHSGLLAQAMAADEPITAGYLRYTIGAENGPDVSVAENVAWGDLPMFTHIFRFLGLRGVHAEVFFAPSPIAFTSDTLHRKEAAVEARNAVIALAEQRRPIEVL</sequence>
<dbReference type="SUPFAM" id="SSF69593">
    <property type="entry name" value="Glycerol-3-phosphate (1)-acyltransferase"/>
    <property type="match status" value="1"/>
</dbReference>
<evidence type="ECO:0000256" key="3">
    <source>
        <dbReference type="ARBA" id="ARBA00023315"/>
    </source>
</evidence>
<dbReference type="Proteomes" id="UP000589520">
    <property type="component" value="Unassembled WGS sequence"/>
</dbReference>
<evidence type="ECO:0000256" key="1">
    <source>
        <dbReference type="ARBA" id="ARBA00005189"/>
    </source>
</evidence>
<dbReference type="RefSeq" id="WP_246301662.1">
    <property type="nucleotide sequence ID" value="NZ_JACCCW010000001.1"/>
</dbReference>
<evidence type="ECO:0000256" key="2">
    <source>
        <dbReference type="ARBA" id="ARBA00022679"/>
    </source>
</evidence>
<keyword evidence="6" id="KW-1185">Reference proteome</keyword>
<feature type="domain" description="Phospholipid/glycerol acyltransferase" evidence="4">
    <location>
        <begin position="15"/>
        <end position="127"/>
    </location>
</feature>
<name>A0A7Y9TKQ6_9BACT</name>
<organism evidence="5 6">
    <name type="scientific">Granulicella arctica</name>
    <dbReference type="NCBI Taxonomy" id="940613"/>
    <lineage>
        <taxon>Bacteria</taxon>
        <taxon>Pseudomonadati</taxon>
        <taxon>Acidobacteriota</taxon>
        <taxon>Terriglobia</taxon>
        <taxon>Terriglobales</taxon>
        <taxon>Acidobacteriaceae</taxon>
        <taxon>Granulicella</taxon>
    </lineage>
</organism>
<protein>
    <submittedName>
        <fullName evidence="5">1-acyl-sn-glycerol-3-phosphate acyltransferase</fullName>
        <ecNumber evidence="5">2.3.1.51</ecNumber>
    </submittedName>
</protein>
<dbReference type="CDD" id="cd07989">
    <property type="entry name" value="LPLAT_AGPAT-like"/>
    <property type="match status" value="1"/>
</dbReference>
<dbReference type="PANTHER" id="PTHR10434:SF11">
    <property type="entry name" value="1-ACYL-SN-GLYCEROL-3-PHOSPHATE ACYLTRANSFERASE"/>
    <property type="match status" value="1"/>
</dbReference>
<dbReference type="SMART" id="SM00563">
    <property type="entry name" value="PlsC"/>
    <property type="match status" value="1"/>
</dbReference>
<proteinExistence type="predicted"/>
<evidence type="ECO:0000313" key="6">
    <source>
        <dbReference type="Proteomes" id="UP000589520"/>
    </source>
</evidence>
<dbReference type="GO" id="GO:0006654">
    <property type="term" value="P:phosphatidic acid biosynthetic process"/>
    <property type="evidence" value="ECO:0007669"/>
    <property type="project" value="TreeGrafter"/>
</dbReference>